<reference evidence="1" key="1">
    <citation type="journal article" date="2014" name="Front. Microbiol.">
        <title>High frequency of phylogenetically diverse reductive dehalogenase-homologous genes in deep subseafloor sedimentary metagenomes.</title>
        <authorList>
            <person name="Kawai M."/>
            <person name="Futagami T."/>
            <person name="Toyoda A."/>
            <person name="Takaki Y."/>
            <person name="Nishi S."/>
            <person name="Hori S."/>
            <person name="Arai W."/>
            <person name="Tsubouchi T."/>
            <person name="Morono Y."/>
            <person name="Uchiyama I."/>
            <person name="Ito T."/>
            <person name="Fujiyama A."/>
            <person name="Inagaki F."/>
            <person name="Takami H."/>
        </authorList>
    </citation>
    <scope>NUCLEOTIDE SEQUENCE</scope>
    <source>
        <strain evidence="1">Expedition CK06-06</strain>
    </source>
</reference>
<name>X1U0W6_9ZZZZ</name>
<sequence>QGKPNKGCVASMIGCAELELTPEIEELIKGRYVQAGKNNQDIGE</sequence>
<proteinExistence type="predicted"/>
<organism evidence="1">
    <name type="scientific">marine sediment metagenome</name>
    <dbReference type="NCBI Taxonomy" id="412755"/>
    <lineage>
        <taxon>unclassified sequences</taxon>
        <taxon>metagenomes</taxon>
        <taxon>ecological metagenomes</taxon>
    </lineage>
</organism>
<accession>X1U0W6</accession>
<protein>
    <submittedName>
        <fullName evidence="1">Uncharacterized protein</fullName>
    </submittedName>
</protein>
<feature type="non-terminal residue" evidence="1">
    <location>
        <position position="1"/>
    </location>
</feature>
<dbReference type="AlphaFoldDB" id="X1U0W6"/>
<gene>
    <name evidence="1" type="ORF">S12H4_45686</name>
</gene>
<dbReference type="EMBL" id="BARW01028277">
    <property type="protein sequence ID" value="GAJ11154.1"/>
    <property type="molecule type" value="Genomic_DNA"/>
</dbReference>
<evidence type="ECO:0000313" key="1">
    <source>
        <dbReference type="EMBL" id="GAJ11154.1"/>
    </source>
</evidence>
<comment type="caution">
    <text evidence="1">The sequence shown here is derived from an EMBL/GenBank/DDBJ whole genome shotgun (WGS) entry which is preliminary data.</text>
</comment>